<dbReference type="PIRSF" id="PIRSF004789">
    <property type="entry name" value="DR1281"/>
    <property type="match status" value="1"/>
</dbReference>
<gene>
    <name evidence="3" type="ORF">COV72_05545</name>
</gene>
<evidence type="ECO:0000313" key="3">
    <source>
        <dbReference type="EMBL" id="PIQ88971.1"/>
    </source>
</evidence>
<dbReference type="InterPro" id="IPR029052">
    <property type="entry name" value="Metallo-depent_PP-like"/>
</dbReference>
<feature type="binding site" evidence="2">
    <location>
        <position position="40"/>
    </location>
    <ligand>
        <name>Fe cation</name>
        <dbReference type="ChEBI" id="CHEBI:24875"/>
        <label>1</label>
    </ligand>
</feature>
<dbReference type="InterPro" id="IPR005235">
    <property type="entry name" value="YmdB-like"/>
</dbReference>
<organism evidence="3 4">
    <name type="scientific">Candidatus Ghiorseimicrobium undicola</name>
    <dbReference type="NCBI Taxonomy" id="1974746"/>
    <lineage>
        <taxon>Bacteria</taxon>
        <taxon>Pseudomonadati</taxon>
        <taxon>Candidatus Omnitrophota</taxon>
        <taxon>Candidatus Ghiorseimicrobium</taxon>
    </lineage>
</organism>
<feature type="binding site" evidence="2">
    <location>
        <position position="67"/>
    </location>
    <ligand>
        <name>Fe cation</name>
        <dbReference type="ChEBI" id="CHEBI:24875"/>
        <label>2</label>
    </ligand>
</feature>
<feature type="binding site" evidence="2">
    <location>
        <position position="149"/>
    </location>
    <ligand>
        <name>Fe cation</name>
        <dbReference type="ChEBI" id="CHEBI:24875"/>
        <label>2</label>
    </ligand>
</feature>
<dbReference type="Pfam" id="PF13277">
    <property type="entry name" value="YmdB"/>
    <property type="match status" value="1"/>
</dbReference>
<protein>
    <submittedName>
        <fullName evidence="3">TIGR00282 family metallophosphoesterase</fullName>
    </submittedName>
</protein>
<dbReference type="SUPFAM" id="SSF56300">
    <property type="entry name" value="Metallo-dependent phosphatases"/>
    <property type="match status" value="1"/>
</dbReference>
<feature type="binding site" evidence="2">
    <location>
        <position position="8"/>
    </location>
    <ligand>
        <name>Fe cation</name>
        <dbReference type="ChEBI" id="CHEBI:24875"/>
        <label>1</label>
    </ligand>
</feature>
<dbReference type="PANTHER" id="PTHR36303:SF1">
    <property type="entry name" value="2',3'-CYCLIC-NUCLEOTIDE 2'-PHOSPHODIESTERASE"/>
    <property type="match status" value="1"/>
</dbReference>
<feature type="active site" description="Proton donor" evidence="1">
    <location>
        <position position="68"/>
    </location>
</feature>
<evidence type="ECO:0000256" key="1">
    <source>
        <dbReference type="PIRSR" id="PIRSR004789-50"/>
    </source>
</evidence>
<dbReference type="CDD" id="cd07382">
    <property type="entry name" value="MPP_DR1281"/>
    <property type="match status" value="1"/>
</dbReference>
<feature type="binding site" evidence="2">
    <location>
        <position position="176"/>
    </location>
    <ligand>
        <name>Fe cation</name>
        <dbReference type="ChEBI" id="CHEBI:24875"/>
        <label>1</label>
    </ligand>
</feature>
<dbReference type="PANTHER" id="PTHR36303">
    <property type="entry name" value="2',3'-CYCLIC-NUCLEOTIDE 2'-PHOSPHODIESTERASE"/>
    <property type="match status" value="1"/>
</dbReference>
<dbReference type="Gene3D" id="3.60.21.10">
    <property type="match status" value="1"/>
</dbReference>
<dbReference type="EMBL" id="PCWA01000080">
    <property type="protein sequence ID" value="PIQ88971.1"/>
    <property type="molecule type" value="Genomic_DNA"/>
</dbReference>
<feature type="binding site" evidence="2">
    <location>
        <position position="174"/>
    </location>
    <ligand>
        <name>Fe cation</name>
        <dbReference type="ChEBI" id="CHEBI:24875"/>
        <label>2</label>
    </ligand>
</feature>
<feature type="binding site" evidence="2">
    <location>
        <position position="39"/>
    </location>
    <ligand>
        <name>Fe cation</name>
        <dbReference type="ChEBI" id="CHEBI:24875"/>
        <label>1</label>
    </ligand>
</feature>
<name>A0A2H0LX51_9BACT</name>
<sequence length="257" mass="27643">MNILFIGDIVGKPGRQAIKQLLPKIVEREGIGLVIANAENAAGGSSLNPNSVNELFQSGIDVLTSGDHIFRRPEALKVIDHPFILRPENLPPAALGKGHCLIEKNGISIAVLNLQGRVFMSAIECPFRAAQSAIEKIKNDAKIIIVDIHAEATSEKIALSFFLEGEVSAVLGTHTHVQTADEKILPAGTAYISDAGMTGPCDSVIGRRKEKVIEKFVTGMPTSLEVASEDIQLQGVVVDIDEQTGRARAIKRIKEKL</sequence>
<accession>A0A2H0LX51</accession>
<dbReference type="AlphaFoldDB" id="A0A2H0LX51"/>
<dbReference type="GO" id="GO:0004113">
    <property type="term" value="F:2',3'-cyclic-nucleotide 3'-phosphodiesterase activity"/>
    <property type="evidence" value="ECO:0007669"/>
    <property type="project" value="TreeGrafter"/>
</dbReference>
<dbReference type="GO" id="GO:0046872">
    <property type="term" value="F:metal ion binding"/>
    <property type="evidence" value="ECO:0007669"/>
    <property type="project" value="UniProtKB-KW"/>
</dbReference>
<evidence type="ECO:0000256" key="2">
    <source>
        <dbReference type="PIRSR" id="PIRSR004789-51"/>
    </source>
</evidence>
<feature type="binding site" evidence="2">
    <location>
        <position position="39"/>
    </location>
    <ligand>
        <name>Fe cation</name>
        <dbReference type="ChEBI" id="CHEBI:24875"/>
        <label>2</label>
    </ligand>
</feature>
<evidence type="ECO:0000313" key="4">
    <source>
        <dbReference type="Proteomes" id="UP000229641"/>
    </source>
</evidence>
<dbReference type="Proteomes" id="UP000229641">
    <property type="component" value="Unassembled WGS sequence"/>
</dbReference>
<reference evidence="3 4" key="1">
    <citation type="submission" date="2017-09" db="EMBL/GenBank/DDBJ databases">
        <title>Depth-based differentiation of microbial function through sediment-hosted aquifers and enrichment of novel symbionts in the deep terrestrial subsurface.</title>
        <authorList>
            <person name="Probst A.J."/>
            <person name="Ladd B."/>
            <person name="Jarett J.K."/>
            <person name="Geller-Mcgrath D.E."/>
            <person name="Sieber C.M."/>
            <person name="Emerson J.B."/>
            <person name="Anantharaman K."/>
            <person name="Thomas B.C."/>
            <person name="Malmstrom R."/>
            <person name="Stieglmeier M."/>
            <person name="Klingl A."/>
            <person name="Woyke T."/>
            <person name="Ryan C.M."/>
            <person name="Banfield J.F."/>
        </authorList>
    </citation>
    <scope>NUCLEOTIDE SEQUENCE [LARGE SCALE GENOMIC DNA]</scope>
    <source>
        <strain evidence="3">CG11_big_fil_rev_8_21_14_0_20_42_13</strain>
    </source>
</reference>
<proteinExistence type="predicted"/>
<dbReference type="NCBIfam" id="TIGR00282">
    <property type="entry name" value="TIGR00282 family metallophosphoesterase"/>
    <property type="match status" value="1"/>
</dbReference>
<comment type="caution">
    <text evidence="3">The sequence shown here is derived from an EMBL/GenBank/DDBJ whole genome shotgun (WGS) entry which is preliminary data.</text>
</comment>
<keyword evidence="2" id="KW-0479">Metal-binding</keyword>